<feature type="domain" description="Reverse transcriptase" evidence="1">
    <location>
        <begin position="1"/>
        <end position="84"/>
    </location>
</feature>
<reference evidence="2" key="1">
    <citation type="journal article" date="2023" name="G3 (Bethesda)">
        <title>Whole genome assembly and annotation of the endangered Caribbean coral Acropora cervicornis.</title>
        <authorList>
            <person name="Selwyn J.D."/>
            <person name="Vollmer S.V."/>
        </authorList>
    </citation>
    <scope>NUCLEOTIDE SEQUENCE</scope>
    <source>
        <strain evidence="2">K2</strain>
    </source>
</reference>
<gene>
    <name evidence="2" type="ORF">P5673_027414</name>
</gene>
<proteinExistence type="predicted"/>
<dbReference type="AlphaFoldDB" id="A0AAD9PYZ0"/>
<name>A0AAD9PYZ0_ACRCE</name>
<comment type="caution">
    <text evidence="2">The sequence shown here is derived from an EMBL/GenBank/DDBJ whole genome shotgun (WGS) entry which is preliminary data.</text>
</comment>
<dbReference type="EMBL" id="JARQWQ010000095">
    <property type="protein sequence ID" value="KAK2551639.1"/>
    <property type="molecule type" value="Genomic_DNA"/>
</dbReference>
<protein>
    <recommendedName>
        <fullName evidence="1">Reverse transcriptase domain-containing protein</fullName>
    </recommendedName>
</protein>
<dbReference type="Proteomes" id="UP001249851">
    <property type="component" value="Unassembled WGS sequence"/>
</dbReference>
<sequence>MYADDAVIYCSGANPKEIKKALQEDLERVLTRMEINRLVLNKEKTKGMLFGTRQRLEAVANFYITISGTNVEMVSKFTYLGVTLDEELKSKAPMKMFTRKYPSDSVSSDEYAPVSLYKQHKRYTNALLNQFLVTRTQPGVNYPRAASPVCNDYKIESRKSSPVRKVQGQPEIL</sequence>
<evidence type="ECO:0000259" key="1">
    <source>
        <dbReference type="Pfam" id="PF00078"/>
    </source>
</evidence>
<organism evidence="2 3">
    <name type="scientific">Acropora cervicornis</name>
    <name type="common">Staghorn coral</name>
    <dbReference type="NCBI Taxonomy" id="6130"/>
    <lineage>
        <taxon>Eukaryota</taxon>
        <taxon>Metazoa</taxon>
        <taxon>Cnidaria</taxon>
        <taxon>Anthozoa</taxon>
        <taxon>Hexacorallia</taxon>
        <taxon>Scleractinia</taxon>
        <taxon>Astrocoeniina</taxon>
        <taxon>Acroporidae</taxon>
        <taxon>Acropora</taxon>
    </lineage>
</organism>
<dbReference type="Pfam" id="PF00078">
    <property type="entry name" value="RVT_1"/>
    <property type="match status" value="1"/>
</dbReference>
<accession>A0AAD9PYZ0</accession>
<keyword evidence="3" id="KW-1185">Reference proteome</keyword>
<dbReference type="InterPro" id="IPR000477">
    <property type="entry name" value="RT_dom"/>
</dbReference>
<reference evidence="2" key="2">
    <citation type="journal article" date="2023" name="Science">
        <title>Genomic signatures of disease resistance in endangered staghorn corals.</title>
        <authorList>
            <person name="Vollmer S.V."/>
            <person name="Selwyn J.D."/>
            <person name="Despard B.A."/>
            <person name="Roesel C.L."/>
        </authorList>
    </citation>
    <scope>NUCLEOTIDE SEQUENCE</scope>
    <source>
        <strain evidence="2">K2</strain>
    </source>
</reference>
<evidence type="ECO:0000313" key="2">
    <source>
        <dbReference type="EMBL" id="KAK2551639.1"/>
    </source>
</evidence>
<evidence type="ECO:0000313" key="3">
    <source>
        <dbReference type="Proteomes" id="UP001249851"/>
    </source>
</evidence>